<dbReference type="PANTHER" id="PTHR39229:SF1">
    <property type="entry name" value="RAD51-ASSOCIATED PROTEIN 2"/>
    <property type="match status" value="1"/>
</dbReference>
<dbReference type="InterPro" id="IPR053355">
    <property type="entry name" value="RAD51-associated"/>
</dbReference>
<accession>A0A8B7ACG6</accession>
<gene>
    <name evidence="4" type="primary">RAD51AP2</name>
</gene>
<dbReference type="Proteomes" id="UP000694850">
    <property type="component" value="Unplaced"/>
</dbReference>
<dbReference type="OrthoDB" id="9934401at2759"/>
<evidence type="ECO:0000313" key="4">
    <source>
        <dbReference type="RefSeq" id="XP_007945670.1"/>
    </source>
</evidence>
<dbReference type="GeneID" id="103202583"/>
<dbReference type="CTD" id="729475"/>
<proteinExistence type="predicted"/>
<keyword evidence="3" id="KW-1185">Reference proteome</keyword>
<evidence type="ECO:0000256" key="1">
    <source>
        <dbReference type="SAM" id="MobiDB-lite"/>
    </source>
</evidence>
<reference evidence="4" key="1">
    <citation type="submission" date="2025-08" db="UniProtKB">
        <authorList>
            <consortium name="RefSeq"/>
        </authorList>
    </citation>
    <scope>IDENTIFICATION</scope>
</reference>
<sequence>MSFSTPTLQDAEFRRLSSSLLPSEDPDSQPPSRKRIRLELGGVSEERWSLPLVPRLSEVGKIWELQPRPFKAVTLSSNVNFDYSTDSCVEKSVSGRQIHHPGVQNSKFHTISCLQSLPSQSFDSGLRASERSFEPVLNGREVFSVHNSDRSKAEVNQPLSSTSIYDIHGVKKEKEKQYLVQRRNNSQKVNRYMKRAENPFLDVTFSKEAKPTRQEIKKRYNVGSVIPSNKKESILVSMLKIAKCPKKPSLEIAKPFYFRDNNTVSIPDFPTDLNSKMSSVYLKEIAKKKNDKNETYVWNFTNIYCSQSRPDVKQKLQNDNNIVDEEDTFSEYYESNHQSLSNQNTWKETKDIINFNYYNHSRLMYDVRASKNNITEILANSKEKETEIGLDSYIPIRLEKNHLWDYNTKCVLKRNRESCWTMNNCKTKCENMNISGKNINFQQLLEIDLLNKEGQHSTRTINTYEEQSKPLIIETLDSQKALIKIVCLSDREENDNMLQLRHYATQKGLHLSNIFESFSTEIFCFHKNISGSKKYSILAWYETLKCKKKAEILNLITRNMNIDRKNDVLNIDILTNVSEALNIILKTNNYLDSLTKLEKEFKLGNSNKLFKWIVYLNYLKSLIVQNHYVYPARILTFSWMLEDNMGPMFKKRKQLQTDEVFEGSKKETINSFSMTAKNICFPVFQTYEKNSFLMELDDMHDIFLTEEISYKDNCREEVMNVDNWAHFSPITVKMNAKFGPQFIQNYQRYFNEKFNEISMHKQDSDTESKQQHNKITSFNSEFISEDFFNVLASHVIIHGQQTHTTTTTQVASFGNFQSEIKEKYYEVILEEEIKTTAQSLTNSCQIYKDIKTEKEEKDIFSSVDSMLSVQSASLMSKKLNVEDAIQTNQIYVNQNNIPDRNEYENTLQERELANSRHFHLKNGSTESVNHQFESDLSAGNNECFQDLTAKCLSTEALTIGKDFEMRNKFDLVLQELHMFHEISKDKEILSTVRTNIGQENYFGESNDMEDVDKEKEIDLKVVTVNKMCGSSLLCDTTAGPNMCKRHHSSFKWKTEPNNGEQKVPNEYFGPRTSEEELLCSPSKKDCEKPLSQRPALFSDEFKEEKYNYLLKGGSHFSYGILRVHPLKTCSRPIRIGLSRKAKLKQLHPYLK</sequence>
<dbReference type="GO" id="GO:0032991">
    <property type="term" value="C:protein-containing complex"/>
    <property type="evidence" value="ECO:0007669"/>
    <property type="project" value="TreeGrafter"/>
</dbReference>
<feature type="domain" description="RAD51 interacting motif" evidence="2">
    <location>
        <begin position="1112"/>
        <end position="1150"/>
    </location>
</feature>
<evidence type="ECO:0000313" key="3">
    <source>
        <dbReference type="Proteomes" id="UP000694850"/>
    </source>
</evidence>
<evidence type="ECO:0000259" key="2">
    <source>
        <dbReference type="Pfam" id="PF15696"/>
    </source>
</evidence>
<feature type="region of interest" description="Disordered" evidence="1">
    <location>
        <begin position="1"/>
        <end position="33"/>
    </location>
</feature>
<dbReference type="PANTHER" id="PTHR39229">
    <property type="entry name" value="MCG1037962"/>
    <property type="match status" value="1"/>
</dbReference>
<name>A0A8B7ACG6_ORYAF</name>
<dbReference type="AlphaFoldDB" id="A0A8B7ACG6"/>
<dbReference type="RefSeq" id="XP_007945670.1">
    <property type="nucleotide sequence ID" value="XM_007947479.1"/>
</dbReference>
<protein>
    <submittedName>
        <fullName evidence="4">RAD51-associated protein 2</fullName>
    </submittedName>
</protein>
<organism evidence="3 4">
    <name type="scientific">Orycteropus afer afer</name>
    <dbReference type="NCBI Taxonomy" id="1230840"/>
    <lineage>
        <taxon>Eukaryota</taxon>
        <taxon>Metazoa</taxon>
        <taxon>Chordata</taxon>
        <taxon>Craniata</taxon>
        <taxon>Vertebrata</taxon>
        <taxon>Euteleostomi</taxon>
        <taxon>Mammalia</taxon>
        <taxon>Eutheria</taxon>
        <taxon>Afrotheria</taxon>
        <taxon>Tubulidentata</taxon>
        <taxon>Orycteropodidae</taxon>
        <taxon>Orycteropus</taxon>
    </lineage>
</organism>
<dbReference type="Pfam" id="PF15696">
    <property type="entry name" value="RAD51_interact"/>
    <property type="match status" value="1"/>
</dbReference>
<dbReference type="InterPro" id="IPR031419">
    <property type="entry name" value="RAD51_interact"/>
</dbReference>